<dbReference type="EnsemblMetazoa" id="tetur13g02340.1">
    <property type="protein sequence ID" value="tetur13g02340.1"/>
    <property type="gene ID" value="tetur13g02340"/>
</dbReference>
<reference evidence="3" key="1">
    <citation type="submission" date="2011-08" db="EMBL/GenBank/DDBJ databases">
        <authorList>
            <person name="Rombauts S."/>
        </authorList>
    </citation>
    <scope>NUCLEOTIDE SEQUENCE</scope>
    <source>
        <strain evidence="3">London</strain>
    </source>
</reference>
<evidence type="ECO:0008006" key="4">
    <source>
        <dbReference type="Google" id="ProtNLM"/>
    </source>
</evidence>
<feature type="compositionally biased region" description="Pro residues" evidence="1">
    <location>
        <begin position="31"/>
        <end position="53"/>
    </location>
</feature>
<dbReference type="eggNOG" id="KOG0845">
    <property type="taxonomic scope" value="Eukaryota"/>
</dbReference>
<feature type="compositionally biased region" description="Low complexity" evidence="1">
    <location>
        <begin position="292"/>
        <end position="307"/>
    </location>
</feature>
<name>T1KK46_TETUR</name>
<dbReference type="STRING" id="32264.T1KK46"/>
<organism evidence="2 3">
    <name type="scientific">Tetranychus urticae</name>
    <name type="common">Two-spotted spider mite</name>
    <dbReference type="NCBI Taxonomy" id="32264"/>
    <lineage>
        <taxon>Eukaryota</taxon>
        <taxon>Metazoa</taxon>
        <taxon>Ecdysozoa</taxon>
        <taxon>Arthropoda</taxon>
        <taxon>Chelicerata</taxon>
        <taxon>Arachnida</taxon>
        <taxon>Acari</taxon>
        <taxon>Acariformes</taxon>
        <taxon>Trombidiformes</taxon>
        <taxon>Prostigmata</taxon>
        <taxon>Eleutherengona</taxon>
        <taxon>Raphignathae</taxon>
        <taxon>Tetranychoidea</taxon>
        <taxon>Tetranychidae</taxon>
        <taxon>Tetranychus</taxon>
    </lineage>
</organism>
<dbReference type="Gene3D" id="3.40.50.800">
    <property type="entry name" value="Anticodon-binding domain"/>
    <property type="match status" value="1"/>
</dbReference>
<feature type="compositionally biased region" description="Polar residues" evidence="1">
    <location>
        <begin position="273"/>
        <end position="291"/>
    </location>
</feature>
<feature type="region of interest" description="Disordered" evidence="1">
    <location>
        <begin position="1"/>
        <end position="57"/>
    </location>
</feature>
<evidence type="ECO:0000313" key="2">
    <source>
        <dbReference type="EnsemblMetazoa" id="tetur13g02340.1"/>
    </source>
</evidence>
<dbReference type="InterPro" id="IPR052600">
    <property type="entry name" value="Nuc_rcpt_coact/corep"/>
</dbReference>
<dbReference type="HOGENOM" id="CLU_577885_0_0_1"/>
<dbReference type="SUPFAM" id="SSF52954">
    <property type="entry name" value="Class II aaRS ABD-related"/>
    <property type="match status" value="1"/>
</dbReference>
<dbReference type="PANTHER" id="PTHR23295">
    <property type="entry name" value="NUCLEAR RECEPTOR COACTIVATOR 5-RELATED"/>
    <property type="match status" value="1"/>
</dbReference>
<feature type="compositionally biased region" description="Polar residues" evidence="1">
    <location>
        <begin position="404"/>
        <end position="426"/>
    </location>
</feature>
<feature type="compositionally biased region" description="Low complexity" evidence="1">
    <location>
        <begin position="351"/>
        <end position="399"/>
    </location>
</feature>
<dbReference type="InterPro" id="IPR036621">
    <property type="entry name" value="Anticodon-bd_dom_sf"/>
</dbReference>
<dbReference type="EMBL" id="CAEY01000172">
    <property type="status" value="NOT_ANNOTATED_CDS"/>
    <property type="molecule type" value="Genomic_DNA"/>
</dbReference>
<keyword evidence="3" id="KW-1185">Reference proteome</keyword>
<protein>
    <recommendedName>
        <fullName evidence="4">Nuclear receptor coactivator 5</fullName>
    </recommendedName>
</protein>
<sequence length="473" mass="50511">MPGRFDGPHHGRFDGPPKSRFDMPPQSRFDGPPPPFDHPGPGMEIPPPPPLPEGPGNDIEIIVVNREQWRYAEMIEKRLKDETPVKFIDLLFLHSPQHISMTLNDLFERRTLYAIVVTPANEEKRSCTLHVLHNQEEHRNIPIDEAIPLISRDFAVYNGQQPPSEGFSENFETPKPPEVPNYSSVTGSTPLFPAAAAVAATSSSNGSNPTNKPTNIPPSNPSAGASQASGKRLPDDIAYLLRTTLSEGGIQFLSLPQIDSIIDYFKRERDRLTSSVPTRRVNPITTGSEFQSSTGVSGYSSTSSAATGSITGAGSSTLNNVPTDPNTLLENPQVKAALNSLLQIGAITSASGSNSGATSASGISTNNISTSSYSTSNSYSTPSYLSTSSSNNNNSSSSSMPLHFSNSASASSPYQQSLTSSGSANQPPRRHPLMGTEISGPMGASSYSSYGMRNNNNSSNNPSNRGYATGSRY</sequence>
<accession>T1KK46</accession>
<reference evidence="2" key="2">
    <citation type="submission" date="2015-06" db="UniProtKB">
        <authorList>
            <consortium name="EnsemblMetazoa"/>
        </authorList>
    </citation>
    <scope>IDENTIFICATION</scope>
</reference>
<evidence type="ECO:0000313" key="3">
    <source>
        <dbReference type="Proteomes" id="UP000015104"/>
    </source>
</evidence>
<feature type="region of interest" description="Disordered" evidence="1">
    <location>
        <begin position="351"/>
        <end position="473"/>
    </location>
</feature>
<feature type="compositionally biased region" description="Polar residues" evidence="1">
    <location>
        <begin position="201"/>
        <end position="214"/>
    </location>
</feature>
<proteinExistence type="predicted"/>
<dbReference type="PANTHER" id="PTHR23295:SF6">
    <property type="entry name" value="NEOSIN, ISOFORM A"/>
    <property type="match status" value="1"/>
</dbReference>
<feature type="region of interest" description="Disordered" evidence="1">
    <location>
        <begin position="161"/>
        <end position="186"/>
    </location>
</feature>
<evidence type="ECO:0000256" key="1">
    <source>
        <dbReference type="SAM" id="MobiDB-lite"/>
    </source>
</evidence>
<dbReference type="AlphaFoldDB" id="T1KK46"/>
<feature type="region of interest" description="Disordered" evidence="1">
    <location>
        <begin position="199"/>
        <end position="230"/>
    </location>
</feature>
<dbReference type="Proteomes" id="UP000015104">
    <property type="component" value="Unassembled WGS sequence"/>
</dbReference>
<feature type="compositionally biased region" description="Basic and acidic residues" evidence="1">
    <location>
        <begin position="1"/>
        <end position="21"/>
    </location>
</feature>
<feature type="region of interest" description="Disordered" evidence="1">
    <location>
        <begin position="272"/>
        <end position="307"/>
    </location>
</feature>
<feature type="compositionally biased region" description="Low complexity" evidence="1">
    <location>
        <begin position="445"/>
        <end position="466"/>
    </location>
</feature>